<keyword evidence="2" id="KW-1185">Reference proteome</keyword>
<dbReference type="AlphaFoldDB" id="A0AAJ0MEG9"/>
<comment type="caution">
    <text evidence="1">The sequence shown here is derived from an EMBL/GenBank/DDBJ whole genome shotgun (WGS) entry which is preliminary data.</text>
</comment>
<gene>
    <name evidence="1" type="ORF">B0T25DRAFT_544621</name>
</gene>
<organism evidence="1 2">
    <name type="scientific">Lasiosphaeria hispida</name>
    <dbReference type="NCBI Taxonomy" id="260671"/>
    <lineage>
        <taxon>Eukaryota</taxon>
        <taxon>Fungi</taxon>
        <taxon>Dikarya</taxon>
        <taxon>Ascomycota</taxon>
        <taxon>Pezizomycotina</taxon>
        <taxon>Sordariomycetes</taxon>
        <taxon>Sordariomycetidae</taxon>
        <taxon>Sordariales</taxon>
        <taxon>Lasiosphaeriaceae</taxon>
        <taxon>Lasiosphaeria</taxon>
    </lineage>
</organism>
<accession>A0AAJ0MEG9</accession>
<proteinExistence type="predicted"/>
<dbReference type="Proteomes" id="UP001275084">
    <property type="component" value="Unassembled WGS sequence"/>
</dbReference>
<reference evidence="1" key="2">
    <citation type="submission" date="2023-06" db="EMBL/GenBank/DDBJ databases">
        <authorList>
            <consortium name="Lawrence Berkeley National Laboratory"/>
            <person name="Haridas S."/>
            <person name="Hensen N."/>
            <person name="Bonometti L."/>
            <person name="Westerberg I."/>
            <person name="Brannstrom I.O."/>
            <person name="Guillou S."/>
            <person name="Cros-Aarteil S."/>
            <person name="Calhoun S."/>
            <person name="Kuo A."/>
            <person name="Mondo S."/>
            <person name="Pangilinan J."/>
            <person name="Riley R."/>
            <person name="Labutti K."/>
            <person name="Andreopoulos B."/>
            <person name="Lipzen A."/>
            <person name="Chen C."/>
            <person name="Yanf M."/>
            <person name="Daum C."/>
            <person name="Ng V."/>
            <person name="Clum A."/>
            <person name="Steindorff A."/>
            <person name="Ohm R."/>
            <person name="Martin F."/>
            <person name="Silar P."/>
            <person name="Natvig D."/>
            <person name="Lalanne C."/>
            <person name="Gautier V."/>
            <person name="Ament-Velasquez S.L."/>
            <person name="Kruys A."/>
            <person name="Hutchinson M.I."/>
            <person name="Powell A.J."/>
            <person name="Barry K."/>
            <person name="Miller A.N."/>
            <person name="Grigoriev I.V."/>
            <person name="Debuchy R."/>
            <person name="Gladieux P."/>
            <person name="Thoren M.H."/>
            <person name="Johannesson H."/>
        </authorList>
    </citation>
    <scope>NUCLEOTIDE SEQUENCE</scope>
    <source>
        <strain evidence="1">CBS 955.72</strain>
    </source>
</reference>
<protein>
    <submittedName>
        <fullName evidence="1">Uncharacterized protein</fullName>
    </submittedName>
</protein>
<name>A0AAJ0MEG9_9PEZI</name>
<reference evidence="1" key="1">
    <citation type="journal article" date="2023" name="Mol. Phylogenet. Evol.">
        <title>Genome-scale phylogeny and comparative genomics of the fungal order Sordariales.</title>
        <authorList>
            <person name="Hensen N."/>
            <person name="Bonometti L."/>
            <person name="Westerberg I."/>
            <person name="Brannstrom I.O."/>
            <person name="Guillou S."/>
            <person name="Cros-Aarteil S."/>
            <person name="Calhoun S."/>
            <person name="Haridas S."/>
            <person name="Kuo A."/>
            <person name="Mondo S."/>
            <person name="Pangilinan J."/>
            <person name="Riley R."/>
            <person name="LaButti K."/>
            <person name="Andreopoulos B."/>
            <person name="Lipzen A."/>
            <person name="Chen C."/>
            <person name="Yan M."/>
            <person name="Daum C."/>
            <person name="Ng V."/>
            <person name="Clum A."/>
            <person name="Steindorff A."/>
            <person name="Ohm R.A."/>
            <person name="Martin F."/>
            <person name="Silar P."/>
            <person name="Natvig D.O."/>
            <person name="Lalanne C."/>
            <person name="Gautier V."/>
            <person name="Ament-Velasquez S.L."/>
            <person name="Kruys A."/>
            <person name="Hutchinson M.I."/>
            <person name="Powell A.J."/>
            <person name="Barry K."/>
            <person name="Miller A.N."/>
            <person name="Grigoriev I.V."/>
            <person name="Debuchy R."/>
            <person name="Gladieux P."/>
            <person name="Hiltunen Thoren M."/>
            <person name="Johannesson H."/>
        </authorList>
    </citation>
    <scope>NUCLEOTIDE SEQUENCE</scope>
    <source>
        <strain evidence="1">CBS 955.72</strain>
    </source>
</reference>
<sequence length="101" mass="11079">MLRGLLRLTLANSPCSGLWCHAAQNSGIHGYWQTRGHGRWYLRSWRFAAKLHSPLAGLLELVLTPATLKVTKPGCGWPVIKLVPLANAVQPCLMLPLLAPC</sequence>
<evidence type="ECO:0000313" key="2">
    <source>
        <dbReference type="Proteomes" id="UP001275084"/>
    </source>
</evidence>
<evidence type="ECO:0000313" key="1">
    <source>
        <dbReference type="EMBL" id="KAK3353485.1"/>
    </source>
</evidence>
<dbReference type="EMBL" id="JAUIQD010000004">
    <property type="protein sequence ID" value="KAK3353485.1"/>
    <property type="molecule type" value="Genomic_DNA"/>
</dbReference>